<reference evidence="1" key="4">
    <citation type="submission" date="2023-08" db="EMBL/GenBank/DDBJ databases">
        <authorList>
            <person name="Sun Q."/>
            <person name="Zhou Y."/>
        </authorList>
    </citation>
    <scope>NUCLEOTIDE SEQUENCE</scope>
    <source>
        <strain evidence="2">CGMCC 1.8884</strain>
        <strain evidence="1">CGMCC 1.8885</strain>
    </source>
</reference>
<evidence type="ECO:0000313" key="4">
    <source>
        <dbReference type="Proteomes" id="UP000652720"/>
    </source>
</evidence>
<reference evidence="2" key="1">
    <citation type="journal article" date="2014" name="Int. J. Syst. Evol. Microbiol.">
        <title>Complete genome of a new Firmicutes species belonging to the dominant human colonic microbiota ('Ruminococcus bicirculans') reveals two chromosomes and a selective capacity to utilize plant glucans.</title>
        <authorList>
            <consortium name="NISC Comparative Sequencing Program"/>
            <person name="Wegmann U."/>
            <person name="Louis P."/>
            <person name="Goesmann A."/>
            <person name="Henrissat B."/>
            <person name="Duncan S.H."/>
            <person name="Flint H.J."/>
        </authorList>
    </citation>
    <scope>NUCLEOTIDE SEQUENCE</scope>
    <source>
        <strain evidence="2">CGMCC 1.8884</strain>
    </source>
</reference>
<evidence type="ECO:0008006" key="5">
    <source>
        <dbReference type="Google" id="ProtNLM"/>
    </source>
</evidence>
<reference evidence="3" key="3">
    <citation type="journal article" date="2019" name="Int. J. Syst. Evol. Microbiol.">
        <title>The Global Catalogue of Microorganisms (GCM) 10K type strain sequencing project: providing services to taxonomists for standard genome sequencing and annotation.</title>
        <authorList>
            <consortium name="The Broad Institute Genomics Platform"/>
            <consortium name="The Broad Institute Genome Sequencing Center for Infectious Disease"/>
            <person name="Wu L."/>
            <person name="Ma J."/>
        </authorList>
    </citation>
    <scope>NUCLEOTIDE SEQUENCE [LARGE SCALE GENOMIC DNA]</scope>
    <source>
        <strain evidence="3">CGMCC 1.8884</strain>
    </source>
</reference>
<dbReference type="EMBL" id="BMLZ01000010">
    <property type="protein sequence ID" value="GGP29458.1"/>
    <property type="molecule type" value="Genomic_DNA"/>
</dbReference>
<evidence type="ECO:0000313" key="1">
    <source>
        <dbReference type="EMBL" id="GGI82428.1"/>
    </source>
</evidence>
<accession>A0AAV4K3U7</accession>
<sequence length="752" mass="81448">MIMVVLLTLLLLAGILAATVRLSLGSRQNTADQAATLKAQYAAESQMAMVTRRLQDYQKLLTAEIPGADGGSITHLQVPPGTTIADLEAYGKQFCNKAGVSNPWVATTAYAAARSTLDDELYPDAKECAVDNTVNNAEQFAILAALVTSQAYNVLENADERPSDVNDPAILKAWWKTLLTTDIGTTNWRLGVRALRVVQLTPTVYRFFFGVQNARTRGIVGNATRVMTASRAKDGEWWFQIELPNLLEDVLMTNHHRSQPSSTATYEPAGAPSVNFTDQRFDGSIHTNEKFLFDGSASAQFLDQVSSVGCTDLPRNGRPASGDCAKAAGVYIAREIQTPPTTADTNAKRSKWIADKVAESPRTVSFVKTPSDSTQIDYSKTNFTADYKPLPENESDQMAAANNAGLALSGQVDSVELKAADGNGTPLSTYANSKWNEAAGNIYQYITVKRREITRSCTVSSWRQEDYWSFIAWKYYPTQTYIDWPSSDPETGTSLKKYSSSHYYVRSVTCQSTVSSTVITDEYRYGPDMVLQKKPAGGAWSQATAVRTNFNGVIFGQNMTTVTGPARIGGDTTGALDRAPPALASFAKITLAASGDIGLGSDLTLSQTPCTFSETRATPPCTRNPGNVLGIYSQSGNVIVRTTTPRNVNIHAAIMASTGEATVENYNSRAQSGNVKLIGSLIENWYGAFGQYGSSNTGYGRDFTYDVRLNRGITPPFFPVSPRWNVKPASAVSQNSLASIVPLTSSSRGLSF</sequence>
<comment type="caution">
    <text evidence="1">The sequence shown here is derived from an EMBL/GenBank/DDBJ whole genome shotgun (WGS) entry which is preliminary data.</text>
</comment>
<dbReference type="AlphaFoldDB" id="A0AAV4K3U7"/>
<evidence type="ECO:0000313" key="2">
    <source>
        <dbReference type="EMBL" id="GGP29458.1"/>
    </source>
</evidence>
<dbReference type="Proteomes" id="UP000652720">
    <property type="component" value="Unassembled WGS sequence"/>
</dbReference>
<evidence type="ECO:0000313" key="3">
    <source>
        <dbReference type="Proteomes" id="UP000630135"/>
    </source>
</evidence>
<dbReference type="Proteomes" id="UP000630135">
    <property type="component" value="Unassembled WGS sequence"/>
</dbReference>
<dbReference type="EMBL" id="BMMA01000012">
    <property type="protein sequence ID" value="GGI82428.1"/>
    <property type="molecule type" value="Genomic_DNA"/>
</dbReference>
<keyword evidence="3" id="KW-1185">Reference proteome</keyword>
<dbReference type="RefSeq" id="WP_017871131.1">
    <property type="nucleotide sequence ID" value="NZ_BMLZ01000010.1"/>
</dbReference>
<dbReference type="GeneID" id="59164772"/>
<organism evidence="1 4">
    <name type="scientific">Deinococcus wulumuqiensis</name>
    <dbReference type="NCBI Taxonomy" id="980427"/>
    <lineage>
        <taxon>Bacteria</taxon>
        <taxon>Thermotogati</taxon>
        <taxon>Deinococcota</taxon>
        <taxon>Deinococci</taxon>
        <taxon>Deinococcales</taxon>
        <taxon>Deinococcaceae</taxon>
        <taxon>Deinococcus</taxon>
    </lineage>
</organism>
<gene>
    <name evidence="2" type="ORF">GCM10008021_11090</name>
    <name evidence="1" type="ORF">GCM10010914_15910</name>
</gene>
<protein>
    <recommendedName>
        <fullName evidence="5">DUF4900 domain-containing protein</fullName>
    </recommendedName>
</protein>
<proteinExistence type="predicted"/>
<name>A0AAV4K3U7_9DEIO</name>
<reference evidence="1" key="2">
    <citation type="journal article" date="2014" name="Int. J. Syst. Evol. Microbiol.">
        <title>Complete genome sequence of Corynebacterium casei LMG S-19264T (=DSM 44701T), isolated from a smear-ripened cheese.</title>
        <authorList>
            <consortium name="US DOE Joint Genome Institute (JGI-PGF)"/>
            <person name="Walter F."/>
            <person name="Albersmeier A."/>
            <person name="Kalinowski J."/>
            <person name="Ruckert C."/>
        </authorList>
    </citation>
    <scope>NUCLEOTIDE SEQUENCE</scope>
    <source>
        <strain evidence="1">CGMCC 1.8885</strain>
    </source>
</reference>